<name>A0A699TSP6_TANCI</name>
<dbReference type="EMBL" id="BKCJ011268951">
    <property type="protein sequence ID" value="GFD12913.1"/>
    <property type="molecule type" value="Genomic_DNA"/>
</dbReference>
<gene>
    <name evidence="2" type="ORF">Tci_884882</name>
</gene>
<sequence>LFDIDSLTKTMIYQPVTAVNQSNPSDKFDAEKAGEEGDQQYVLFPVWSSGSTNPQNTDEDATFDGKEPKFDKKKPESEVNVSPSSSAQSKKQDDKTKREAKGKKLEDITYSDDEDDVGAEADFNNLETSITVSPIPTTRVLKDHPVMQVIGDLSSATQTKSMEKGS</sequence>
<accession>A0A699TSP6</accession>
<feature type="region of interest" description="Disordered" evidence="1">
    <location>
        <begin position="20"/>
        <end position="117"/>
    </location>
</feature>
<feature type="non-terminal residue" evidence="2">
    <location>
        <position position="1"/>
    </location>
</feature>
<reference evidence="2" key="1">
    <citation type="journal article" date="2019" name="Sci. Rep.">
        <title>Draft genome of Tanacetum cinerariifolium, the natural source of mosquito coil.</title>
        <authorList>
            <person name="Yamashiro T."/>
            <person name="Shiraishi A."/>
            <person name="Satake H."/>
            <person name="Nakayama K."/>
        </authorList>
    </citation>
    <scope>NUCLEOTIDE SEQUENCE</scope>
</reference>
<comment type="caution">
    <text evidence="2">The sequence shown here is derived from an EMBL/GenBank/DDBJ whole genome shotgun (WGS) entry which is preliminary data.</text>
</comment>
<feature type="compositionally biased region" description="Low complexity" evidence="1">
    <location>
        <begin position="78"/>
        <end position="89"/>
    </location>
</feature>
<evidence type="ECO:0000313" key="2">
    <source>
        <dbReference type="EMBL" id="GFD12913.1"/>
    </source>
</evidence>
<proteinExistence type="predicted"/>
<feature type="compositionally biased region" description="Basic and acidic residues" evidence="1">
    <location>
        <begin position="90"/>
        <end position="107"/>
    </location>
</feature>
<feature type="compositionally biased region" description="Basic and acidic residues" evidence="1">
    <location>
        <begin position="26"/>
        <end position="35"/>
    </location>
</feature>
<evidence type="ECO:0000256" key="1">
    <source>
        <dbReference type="SAM" id="MobiDB-lite"/>
    </source>
</evidence>
<feature type="compositionally biased region" description="Basic and acidic residues" evidence="1">
    <location>
        <begin position="63"/>
        <end position="77"/>
    </location>
</feature>
<protein>
    <submittedName>
        <fullName evidence="2">Uncharacterized protein</fullName>
    </submittedName>
</protein>
<dbReference type="AlphaFoldDB" id="A0A699TSP6"/>
<organism evidence="2">
    <name type="scientific">Tanacetum cinerariifolium</name>
    <name type="common">Dalmatian daisy</name>
    <name type="synonym">Chrysanthemum cinerariifolium</name>
    <dbReference type="NCBI Taxonomy" id="118510"/>
    <lineage>
        <taxon>Eukaryota</taxon>
        <taxon>Viridiplantae</taxon>
        <taxon>Streptophyta</taxon>
        <taxon>Embryophyta</taxon>
        <taxon>Tracheophyta</taxon>
        <taxon>Spermatophyta</taxon>
        <taxon>Magnoliopsida</taxon>
        <taxon>eudicotyledons</taxon>
        <taxon>Gunneridae</taxon>
        <taxon>Pentapetalae</taxon>
        <taxon>asterids</taxon>
        <taxon>campanulids</taxon>
        <taxon>Asterales</taxon>
        <taxon>Asteraceae</taxon>
        <taxon>Asteroideae</taxon>
        <taxon>Anthemideae</taxon>
        <taxon>Anthemidinae</taxon>
        <taxon>Tanacetum</taxon>
    </lineage>
</organism>